<dbReference type="EMBL" id="JAIXMP010000001">
    <property type="protein sequence ID" value="KAI9278287.1"/>
    <property type="molecule type" value="Genomic_DNA"/>
</dbReference>
<feature type="region of interest" description="Disordered" evidence="1">
    <location>
        <begin position="46"/>
        <end position="66"/>
    </location>
</feature>
<evidence type="ECO:0000256" key="1">
    <source>
        <dbReference type="SAM" id="MobiDB-lite"/>
    </source>
</evidence>
<evidence type="ECO:0000313" key="3">
    <source>
        <dbReference type="EMBL" id="KAI9278287.1"/>
    </source>
</evidence>
<dbReference type="AlphaFoldDB" id="A0AAD5KQQ9"/>
<sequence>MLTKIKGTVDSENDSIARNENIPVPGIIYDSVTGSAATTVDITQQQGGEITGGGQGDGIPGSAIQKDGISSVSIPQEGGNIKEGGEGAGYTGAGGDGCRGKFMDKKSLFKCICITLGIIGFIMVFFGILCTMHDIPIFDSTGDNKGASTMEHTSSNHDCPGYSNMGDNAGKTYNLDKAAIKLD</sequence>
<keyword evidence="4" id="KW-1185">Reference proteome</keyword>
<feature type="transmembrane region" description="Helical" evidence="2">
    <location>
        <begin position="108"/>
        <end position="129"/>
    </location>
</feature>
<evidence type="ECO:0000313" key="4">
    <source>
        <dbReference type="Proteomes" id="UP001209540"/>
    </source>
</evidence>
<comment type="caution">
    <text evidence="3">The sequence shown here is derived from an EMBL/GenBank/DDBJ whole genome shotgun (WGS) entry which is preliminary data.</text>
</comment>
<gene>
    <name evidence="3" type="ORF">BDA99DRAFT_531055</name>
</gene>
<keyword evidence="2" id="KW-0812">Transmembrane</keyword>
<name>A0AAD5KQQ9_9FUNG</name>
<keyword evidence="2" id="KW-1133">Transmembrane helix</keyword>
<accession>A0AAD5KQQ9</accession>
<proteinExistence type="predicted"/>
<protein>
    <submittedName>
        <fullName evidence="3">Uncharacterized protein</fullName>
    </submittedName>
</protein>
<feature type="compositionally biased region" description="Gly residues" evidence="1">
    <location>
        <begin position="49"/>
        <end position="59"/>
    </location>
</feature>
<evidence type="ECO:0000256" key="2">
    <source>
        <dbReference type="SAM" id="Phobius"/>
    </source>
</evidence>
<reference evidence="3" key="1">
    <citation type="journal article" date="2022" name="IScience">
        <title>Evolution of zygomycete secretomes and the origins of terrestrial fungal ecologies.</title>
        <authorList>
            <person name="Chang Y."/>
            <person name="Wang Y."/>
            <person name="Mondo S."/>
            <person name="Ahrendt S."/>
            <person name="Andreopoulos W."/>
            <person name="Barry K."/>
            <person name="Beard J."/>
            <person name="Benny G.L."/>
            <person name="Blankenship S."/>
            <person name="Bonito G."/>
            <person name="Cuomo C."/>
            <person name="Desiro A."/>
            <person name="Gervers K.A."/>
            <person name="Hundley H."/>
            <person name="Kuo A."/>
            <person name="LaButti K."/>
            <person name="Lang B.F."/>
            <person name="Lipzen A."/>
            <person name="O'Donnell K."/>
            <person name="Pangilinan J."/>
            <person name="Reynolds N."/>
            <person name="Sandor L."/>
            <person name="Smith M.E."/>
            <person name="Tsang A."/>
            <person name="Grigoriev I.V."/>
            <person name="Stajich J.E."/>
            <person name="Spatafora J.W."/>
        </authorList>
    </citation>
    <scope>NUCLEOTIDE SEQUENCE</scope>
    <source>
        <strain evidence="3">RSA 2281</strain>
    </source>
</reference>
<dbReference type="Proteomes" id="UP001209540">
    <property type="component" value="Unassembled WGS sequence"/>
</dbReference>
<reference evidence="3" key="2">
    <citation type="submission" date="2023-02" db="EMBL/GenBank/DDBJ databases">
        <authorList>
            <consortium name="DOE Joint Genome Institute"/>
            <person name="Mondo S.J."/>
            <person name="Chang Y."/>
            <person name="Wang Y."/>
            <person name="Ahrendt S."/>
            <person name="Andreopoulos W."/>
            <person name="Barry K."/>
            <person name="Beard J."/>
            <person name="Benny G.L."/>
            <person name="Blankenship S."/>
            <person name="Bonito G."/>
            <person name="Cuomo C."/>
            <person name="Desiro A."/>
            <person name="Gervers K.A."/>
            <person name="Hundley H."/>
            <person name="Kuo A."/>
            <person name="LaButti K."/>
            <person name="Lang B.F."/>
            <person name="Lipzen A."/>
            <person name="O'Donnell K."/>
            <person name="Pangilinan J."/>
            <person name="Reynolds N."/>
            <person name="Sandor L."/>
            <person name="Smith M.W."/>
            <person name="Tsang A."/>
            <person name="Grigoriev I.V."/>
            <person name="Stajich J.E."/>
            <person name="Spatafora J.W."/>
        </authorList>
    </citation>
    <scope>NUCLEOTIDE SEQUENCE</scope>
    <source>
        <strain evidence="3">RSA 2281</strain>
    </source>
</reference>
<keyword evidence="2" id="KW-0472">Membrane</keyword>
<organism evidence="3 4">
    <name type="scientific">Phascolomyces articulosus</name>
    <dbReference type="NCBI Taxonomy" id="60185"/>
    <lineage>
        <taxon>Eukaryota</taxon>
        <taxon>Fungi</taxon>
        <taxon>Fungi incertae sedis</taxon>
        <taxon>Mucoromycota</taxon>
        <taxon>Mucoromycotina</taxon>
        <taxon>Mucoromycetes</taxon>
        <taxon>Mucorales</taxon>
        <taxon>Lichtheimiaceae</taxon>
        <taxon>Phascolomyces</taxon>
    </lineage>
</organism>